<reference evidence="1 2" key="1">
    <citation type="submission" date="2016-10" db="EMBL/GenBank/DDBJ databases">
        <authorList>
            <person name="de Groot N.N."/>
        </authorList>
    </citation>
    <scope>NUCLEOTIDE SEQUENCE [LARGE SCALE GENOMIC DNA]</scope>
    <source>
        <strain evidence="1 2">GAS232</strain>
    </source>
</reference>
<gene>
    <name evidence="1" type="ORF">SAMN05444167_2425</name>
</gene>
<dbReference type="Gene3D" id="3.90.70.10">
    <property type="entry name" value="Cysteine proteinases"/>
    <property type="match status" value="1"/>
</dbReference>
<keyword evidence="2" id="KW-1185">Reference proteome</keyword>
<dbReference type="SUPFAM" id="SSF54001">
    <property type="entry name" value="Cysteine proteinases"/>
    <property type="match status" value="1"/>
</dbReference>
<sequence length="351" mass="37996">MGGKAAAHRFRLHSKSGRKTPLRFLPAAIFPRCIPSKGSDRGSSKCSCMSNSKLISGVPTKLRYLCFRPKSSISHAHLSRRLSFSNQSSARQGGKNRMAMSPATGYRLREPASAVSPAAGLARMAAIAQDAGHYEINTLPRTRPDQGNLPCCVSCALAGGMEAIDASIASFSAMFHYHVSRYDNGAGDGAGFIGIDDGFNTLRAQGICSSILHPAPYTIAGTQMVPSAAAYTDAFNRAWIRSAHYDSPSGPSRAAWAREELKQDRPIVLGFELPAAYPSHFLDLNLEWLSPSSSPPGGTGHCVVAIGYDDVRRCLHIQDWRGDSAFDEGRWWMGYSVVDSSIVREMYSLFA</sequence>
<dbReference type="InterPro" id="IPR038765">
    <property type="entry name" value="Papain-like_cys_pep_sf"/>
</dbReference>
<dbReference type="AlphaFoldDB" id="A0A1G7L4G1"/>
<evidence type="ECO:0008006" key="3">
    <source>
        <dbReference type="Google" id="ProtNLM"/>
    </source>
</evidence>
<protein>
    <recommendedName>
        <fullName evidence="3">Peptidase C1A papain C-terminal domain-containing protein</fullName>
    </recommendedName>
</protein>
<name>A0A1G7L4G1_9BACT</name>
<evidence type="ECO:0000313" key="1">
    <source>
        <dbReference type="EMBL" id="SDF44353.1"/>
    </source>
</evidence>
<proteinExistence type="predicted"/>
<accession>A0A1G7L4G1</accession>
<evidence type="ECO:0000313" key="2">
    <source>
        <dbReference type="Proteomes" id="UP000182427"/>
    </source>
</evidence>
<dbReference type="Proteomes" id="UP000182427">
    <property type="component" value="Chromosome I"/>
</dbReference>
<organism evidence="1 2">
    <name type="scientific">Terriglobus roseus</name>
    <dbReference type="NCBI Taxonomy" id="392734"/>
    <lineage>
        <taxon>Bacteria</taxon>
        <taxon>Pseudomonadati</taxon>
        <taxon>Acidobacteriota</taxon>
        <taxon>Terriglobia</taxon>
        <taxon>Terriglobales</taxon>
        <taxon>Acidobacteriaceae</taxon>
        <taxon>Terriglobus</taxon>
    </lineage>
</organism>
<dbReference type="EMBL" id="LT629690">
    <property type="protein sequence ID" value="SDF44353.1"/>
    <property type="molecule type" value="Genomic_DNA"/>
</dbReference>